<evidence type="ECO:0000313" key="2">
    <source>
        <dbReference type="EMBL" id="PZQ47488.1"/>
    </source>
</evidence>
<keyword evidence="2" id="KW-0413">Isomerase</keyword>
<organism evidence="2 3">
    <name type="scientific">Rhodovulum sulfidophilum</name>
    <name type="common">Rhodobacter sulfidophilus</name>
    <dbReference type="NCBI Taxonomy" id="35806"/>
    <lineage>
        <taxon>Bacteria</taxon>
        <taxon>Pseudomonadati</taxon>
        <taxon>Pseudomonadota</taxon>
        <taxon>Alphaproteobacteria</taxon>
        <taxon>Rhodobacterales</taxon>
        <taxon>Paracoccaceae</taxon>
        <taxon>Rhodovulum</taxon>
    </lineage>
</organism>
<protein>
    <submittedName>
        <fullName evidence="2">Sugar phosphate isomerase</fullName>
    </submittedName>
</protein>
<sequence length="278" mass="28426">MNSRDREPVGVAHFSAIEAPPAEFVGLAAAAGFSRVGLRLFPAFPGAPVHSLPAGSASAREVAARLGDTGVTLWDIEFVVIDAAFDPASHRRVLGDAAALGARRLSVCGEDADRARLIDNFAALCALAAEFELAVDLENMGWRPVRAFSDARAVVEAAGAPNGGVLVDALHFFRNGGTPEQLRAAPAGMIRHVQLCDVRGPGPETDAARIAEARGGRFAPGAGELPLTGFLAALPPEAAISVEVPIPEGVSAAAHLGRLCEAARAAIRAAGPAGGALT</sequence>
<dbReference type="EMBL" id="QFPW01000016">
    <property type="protein sequence ID" value="PZQ47488.1"/>
    <property type="molecule type" value="Genomic_DNA"/>
</dbReference>
<comment type="caution">
    <text evidence="2">The sequence shown here is derived from an EMBL/GenBank/DDBJ whole genome shotgun (WGS) entry which is preliminary data.</text>
</comment>
<dbReference type="PANTHER" id="PTHR12110">
    <property type="entry name" value="HYDROXYPYRUVATE ISOMERASE"/>
    <property type="match status" value="1"/>
</dbReference>
<proteinExistence type="predicted"/>
<dbReference type="InterPro" id="IPR013022">
    <property type="entry name" value="Xyl_isomerase-like_TIM-brl"/>
</dbReference>
<dbReference type="Pfam" id="PF01261">
    <property type="entry name" value="AP_endonuc_2"/>
    <property type="match status" value="1"/>
</dbReference>
<dbReference type="AlphaFoldDB" id="A0A2W5N4C9"/>
<dbReference type="InterPro" id="IPR036237">
    <property type="entry name" value="Xyl_isomerase-like_sf"/>
</dbReference>
<evidence type="ECO:0000259" key="1">
    <source>
        <dbReference type="Pfam" id="PF01261"/>
    </source>
</evidence>
<dbReference type="Proteomes" id="UP000249185">
    <property type="component" value="Unassembled WGS sequence"/>
</dbReference>
<gene>
    <name evidence="2" type="ORF">DI556_16680</name>
</gene>
<dbReference type="GO" id="GO:0016853">
    <property type="term" value="F:isomerase activity"/>
    <property type="evidence" value="ECO:0007669"/>
    <property type="project" value="UniProtKB-KW"/>
</dbReference>
<evidence type="ECO:0000313" key="3">
    <source>
        <dbReference type="Proteomes" id="UP000249185"/>
    </source>
</evidence>
<accession>A0A2W5N4C9</accession>
<dbReference type="Gene3D" id="3.20.20.150">
    <property type="entry name" value="Divalent-metal-dependent TIM barrel enzymes"/>
    <property type="match status" value="1"/>
</dbReference>
<dbReference type="PANTHER" id="PTHR12110:SF48">
    <property type="entry name" value="BLL3656 PROTEIN"/>
    <property type="match status" value="1"/>
</dbReference>
<dbReference type="SUPFAM" id="SSF51658">
    <property type="entry name" value="Xylose isomerase-like"/>
    <property type="match status" value="1"/>
</dbReference>
<dbReference type="InterPro" id="IPR050312">
    <property type="entry name" value="IolE/XylAMocC-like"/>
</dbReference>
<name>A0A2W5N4C9_RHOSU</name>
<feature type="domain" description="Xylose isomerase-like TIM barrel" evidence="1">
    <location>
        <begin position="27"/>
        <end position="247"/>
    </location>
</feature>
<reference evidence="2 3" key="1">
    <citation type="submission" date="2017-08" db="EMBL/GenBank/DDBJ databases">
        <title>Infants hospitalized years apart are colonized by the same room-sourced microbial strains.</title>
        <authorList>
            <person name="Brooks B."/>
            <person name="Olm M.R."/>
            <person name="Firek B.A."/>
            <person name="Baker R."/>
            <person name="Thomas B.C."/>
            <person name="Morowitz M.J."/>
            <person name="Banfield J.F."/>
        </authorList>
    </citation>
    <scope>NUCLEOTIDE SEQUENCE [LARGE SCALE GENOMIC DNA]</scope>
    <source>
        <strain evidence="2">S2_005_002_R2_34</strain>
    </source>
</reference>